<protein>
    <submittedName>
        <fullName evidence="1">Uncharacterized protein</fullName>
    </submittedName>
</protein>
<reference evidence="1 2" key="1">
    <citation type="journal article" date="2009" name="Stand. Genomic Sci.">
        <title>Complete genome sequence of Kangiella koreensis type strain (SW-125).</title>
        <authorList>
            <person name="Han C."/>
            <person name="Sikorski J."/>
            <person name="Lapidus A."/>
            <person name="Nolan M."/>
            <person name="Glavina Del Rio T."/>
            <person name="Tice H."/>
            <person name="Cheng J.F."/>
            <person name="Lucas S."/>
            <person name="Chen F."/>
            <person name="Copeland A."/>
            <person name="Ivanova N."/>
            <person name="Mavromatis K."/>
            <person name="Ovchinnikova G."/>
            <person name="Pati A."/>
            <person name="Bruce D."/>
            <person name="Goodwin L."/>
            <person name="Pitluck S."/>
            <person name="Chen A."/>
            <person name="Palaniappan K."/>
            <person name="Land M."/>
            <person name="Hauser L."/>
            <person name="Chang Y.J."/>
            <person name="Jeffries C.D."/>
            <person name="Chain P."/>
            <person name="Saunders E."/>
            <person name="Brettin T."/>
            <person name="Goker M."/>
            <person name="Tindall B.J."/>
            <person name="Bristow J."/>
            <person name="Eisen J.A."/>
            <person name="Markowitz V."/>
            <person name="Hugenholtz P."/>
            <person name="Kyrpides N.C."/>
            <person name="Klenk H.P."/>
            <person name="Detter J.C."/>
        </authorList>
    </citation>
    <scope>NUCLEOTIDE SEQUENCE [LARGE SCALE GENOMIC DNA]</scope>
    <source>
        <strain evidence="2">DSM 16069 / KCTC 12182 / SW-125</strain>
    </source>
</reference>
<evidence type="ECO:0000313" key="1">
    <source>
        <dbReference type="EMBL" id="ACV25486.1"/>
    </source>
</evidence>
<dbReference type="EMBL" id="CP001707">
    <property type="protein sequence ID" value="ACV25486.1"/>
    <property type="molecule type" value="Genomic_DNA"/>
</dbReference>
<dbReference type="Proteomes" id="UP000001231">
    <property type="component" value="Chromosome"/>
</dbReference>
<dbReference type="HOGENOM" id="CLU_3184700_0_0_6"/>
<proteinExistence type="predicted"/>
<accession>C7R655</accession>
<dbReference type="KEGG" id="kko:Kkor_0064"/>
<organism evidence="1 2">
    <name type="scientific">Kangiella koreensis (strain DSM 16069 / JCM 12317 / KCTC 12182 / SW-125)</name>
    <dbReference type="NCBI Taxonomy" id="523791"/>
    <lineage>
        <taxon>Bacteria</taxon>
        <taxon>Pseudomonadati</taxon>
        <taxon>Pseudomonadota</taxon>
        <taxon>Gammaproteobacteria</taxon>
        <taxon>Kangiellales</taxon>
        <taxon>Kangiellaceae</taxon>
        <taxon>Kangiella</taxon>
    </lineage>
</organism>
<sequence length="46" mass="4766">MRSGYLLSVLIAAQAILIVAIVAVGTAAGLKTVSVDDIYTEPNYLA</sequence>
<keyword evidence="2" id="KW-1185">Reference proteome</keyword>
<dbReference type="InParanoid" id="C7R655"/>
<name>C7R655_KANKD</name>
<dbReference type="AlphaFoldDB" id="C7R655"/>
<evidence type="ECO:0000313" key="2">
    <source>
        <dbReference type="Proteomes" id="UP000001231"/>
    </source>
</evidence>
<gene>
    <name evidence="1" type="ordered locus">Kkor_0064</name>
</gene>